<dbReference type="PROSITE" id="PS50011">
    <property type="entry name" value="PROTEIN_KINASE_DOM"/>
    <property type="match status" value="1"/>
</dbReference>
<evidence type="ECO:0000313" key="9">
    <source>
        <dbReference type="EnsemblPlants" id="KQK12643"/>
    </source>
</evidence>
<dbReference type="InterPro" id="IPR000719">
    <property type="entry name" value="Prot_kinase_dom"/>
</dbReference>
<evidence type="ECO:0000256" key="3">
    <source>
        <dbReference type="PROSITE-ProRule" id="PRU10141"/>
    </source>
</evidence>
<dbReference type="EMBL" id="CM000880">
    <property type="protein sequence ID" value="KQK12643.2"/>
    <property type="molecule type" value="Genomic_DNA"/>
</dbReference>
<keyword evidence="10" id="KW-1185">Reference proteome</keyword>
<feature type="binding site" evidence="3">
    <location>
        <position position="161"/>
    </location>
    <ligand>
        <name>ATP</name>
        <dbReference type="ChEBI" id="CHEBI:30616"/>
    </ligand>
</feature>
<proteinExistence type="predicted"/>
<dbReference type="InterPro" id="IPR011009">
    <property type="entry name" value="Kinase-like_dom_sf"/>
</dbReference>
<feature type="region of interest" description="Disordered" evidence="4">
    <location>
        <begin position="22"/>
        <end position="45"/>
    </location>
</feature>
<protein>
    <recommendedName>
        <fullName evidence="7">Protein kinase domain-containing protein</fullName>
    </recommendedName>
</protein>
<dbReference type="PROSITE" id="PS00109">
    <property type="entry name" value="PROTEIN_KINASE_TYR"/>
    <property type="match status" value="1"/>
</dbReference>
<keyword evidence="5" id="KW-0812">Transmembrane</keyword>
<gene>
    <name evidence="8" type="ORF">BRADI_1g05090v3</name>
</gene>
<feature type="domain" description="Protein kinase" evidence="7">
    <location>
        <begin position="132"/>
        <end position="436"/>
    </location>
</feature>
<keyword evidence="6" id="KW-0732">Signal</keyword>
<evidence type="ECO:0000256" key="6">
    <source>
        <dbReference type="SAM" id="SignalP"/>
    </source>
</evidence>
<dbReference type="STRING" id="15368.A0A0Q3J3U5"/>
<accession>A0A0Q3J3U5</accession>
<reference evidence="8 9" key="1">
    <citation type="journal article" date="2010" name="Nature">
        <title>Genome sequencing and analysis of the model grass Brachypodium distachyon.</title>
        <authorList>
            <consortium name="International Brachypodium Initiative"/>
        </authorList>
    </citation>
    <scope>NUCLEOTIDE SEQUENCE [LARGE SCALE GENOMIC DNA]</scope>
    <source>
        <strain evidence="8 9">Bd21</strain>
    </source>
</reference>
<dbReference type="Proteomes" id="UP000008810">
    <property type="component" value="Chromosome 1"/>
</dbReference>
<evidence type="ECO:0000256" key="2">
    <source>
        <dbReference type="ARBA" id="ARBA00022840"/>
    </source>
</evidence>
<dbReference type="SUPFAM" id="SSF56112">
    <property type="entry name" value="Protein kinase-like (PK-like)"/>
    <property type="match status" value="1"/>
</dbReference>
<keyword evidence="2 3" id="KW-0067">ATP-binding</keyword>
<dbReference type="InParanoid" id="A0A0Q3J3U5"/>
<evidence type="ECO:0000259" key="7">
    <source>
        <dbReference type="PROSITE" id="PS50011"/>
    </source>
</evidence>
<dbReference type="PANTHER" id="PTHR46008">
    <property type="entry name" value="LEAF RUST 10 DISEASE-RESISTANCE LOCUS RECEPTOR-LIKE PROTEIN KINASE-LIKE 1.4"/>
    <property type="match status" value="1"/>
</dbReference>
<dbReference type="PANTHER" id="PTHR46008:SF18">
    <property type="entry name" value="PROTEIN KINASE DOMAIN-CONTAINING PROTEIN"/>
    <property type="match status" value="1"/>
</dbReference>
<dbReference type="Gene3D" id="3.30.200.20">
    <property type="entry name" value="Phosphorylase Kinase, domain 1"/>
    <property type="match status" value="1"/>
</dbReference>
<dbReference type="Gene3D" id="1.10.510.10">
    <property type="entry name" value="Transferase(Phosphotransferase) domain 1"/>
    <property type="match status" value="1"/>
</dbReference>
<keyword evidence="1 3" id="KW-0547">Nucleotide-binding</keyword>
<reference evidence="8" key="2">
    <citation type="submission" date="2017-06" db="EMBL/GenBank/DDBJ databases">
        <title>WGS assembly of Brachypodium distachyon.</title>
        <authorList>
            <consortium name="The International Brachypodium Initiative"/>
            <person name="Lucas S."/>
            <person name="Harmon-Smith M."/>
            <person name="Lail K."/>
            <person name="Tice H."/>
            <person name="Grimwood J."/>
            <person name="Bruce D."/>
            <person name="Barry K."/>
            <person name="Shu S."/>
            <person name="Lindquist E."/>
            <person name="Wang M."/>
            <person name="Pitluck S."/>
            <person name="Vogel J.P."/>
            <person name="Garvin D.F."/>
            <person name="Mockler T.C."/>
            <person name="Schmutz J."/>
            <person name="Rokhsar D."/>
            <person name="Bevan M.W."/>
        </authorList>
    </citation>
    <scope>NUCLEOTIDE SEQUENCE</scope>
    <source>
        <strain evidence="8">Bd21</strain>
    </source>
</reference>
<dbReference type="OrthoDB" id="635774at2759"/>
<dbReference type="EnsemblPlants" id="KQK12643">
    <property type="protein sequence ID" value="KQK12643"/>
    <property type="gene ID" value="BRADI_1g05090v3"/>
</dbReference>
<keyword evidence="5" id="KW-1133">Transmembrane helix</keyword>
<sequence>MPPHVSLLPLLLLAAGILPPAAARHSPPPPPAPHQIKSTGGGGGGSSNNVVTTALVSAASLLVVLLLYLCAAIAVRRFRPWSRPRGQEQSAASSYSHSQQACRAAAFLRRHGLHHNRPAFTYEQLRAATAGFDASRKLGDGGFGTVFLGYLPPAGRPAAVKRLHVPPSPSPSSATITKSFCNEVLILSALRHPNLVRLHGFCADPRALLLVYDFVPNGTLSHHLHRRRANASPTAPPPPPPLPWRTRLAMAAQIASALEYLHFGVKPHVVHRDVTSSNIFLEADMRARLGDFGLSRLLSPPDACSTAAGRDLVCCTAPQGTPGYLDPDYHRSFQLTEKSDVYSLGVVVLELVTGLRPVDVGRERRDVTLADWVVSKIQVGELREVVDPPVLDECPAVMPSVEAVAELAFRCVAPDKDDRPDAREVLAELRRIQGMLPESCSHKVTGGL</sequence>
<evidence type="ECO:0000256" key="1">
    <source>
        <dbReference type="ARBA" id="ARBA00022741"/>
    </source>
</evidence>
<keyword evidence="5" id="KW-0472">Membrane</keyword>
<dbReference type="ExpressionAtlas" id="A0A0Q3J3U5">
    <property type="expression patterns" value="baseline"/>
</dbReference>
<reference evidence="9" key="3">
    <citation type="submission" date="2018-08" db="UniProtKB">
        <authorList>
            <consortium name="EnsemblPlants"/>
        </authorList>
    </citation>
    <scope>IDENTIFICATION</scope>
    <source>
        <strain evidence="9">cv. Bd21</strain>
    </source>
</reference>
<name>A0A0Q3J3U5_BRADI</name>
<feature type="signal peptide" evidence="6">
    <location>
        <begin position="1"/>
        <end position="23"/>
    </location>
</feature>
<dbReference type="GO" id="GO:0005524">
    <property type="term" value="F:ATP binding"/>
    <property type="evidence" value="ECO:0007669"/>
    <property type="project" value="UniProtKB-UniRule"/>
</dbReference>
<dbReference type="AlphaFoldDB" id="A0A0Q3J3U5"/>
<feature type="transmembrane region" description="Helical" evidence="5">
    <location>
        <begin position="54"/>
        <end position="75"/>
    </location>
</feature>
<evidence type="ECO:0000313" key="10">
    <source>
        <dbReference type="Proteomes" id="UP000008810"/>
    </source>
</evidence>
<organism evidence="8">
    <name type="scientific">Brachypodium distachyon</name>
    <name type="common">Purple false brome</name>
    <name type="synonym">Trachynia distachya</name>
    <dbReference type="NCBI Taxonomy" id="15368"/>
    <lineage>
        <taxon>Eukaryota</taxon>
        <taxon>Viridiplantae</taxon>
        <taxon>Streptophyta</taxon>
        <taxon>Embryophyta</taxon>
        <taxon>Tracheophyta</taxon>
        <taxon>Spermatophyta</taxon>
        <taxon>Magnoliopsida</taxon>
        <taxon>Liliopsida</taxon>
        <taxon>Poales</taxon>
        <taxon>Poaceae</taxon>
        <taxon>BOP clade</taxon>
        <taxon>Pooideae</taxon>
        <taxon>Stipodae</taxon>
        <taxon>Brachypodieae</taxon>
        <taxon>Brachypodium</taxon>
    </lineage>
</organism>
<dbReference type="InterPro" id="IPR008266">
    <property type="entry name" value="Tyr_kinase_AS"/>
</dbReference>
<evidence type="ECO:0000313" key="8">
    <source>
        <dbReference type="EMBL" id="KQK12643.2"/>
    </source>
</evidence>
<feature type="chain" id="PRO_5033238127" description="Protein kinase domain-containing protein" evidence="6">
    <location>
        <begin position="24"/>
        <end position="448"/>
    </location>
</feature>
<evidence type="ECO:0000256" key="4">
    <source>
        <dbReference type="SAM" id="MobiDB-lite"/>
    </source>
</evidence>
<evidence type="ECO:0000256" key="5">
    <source>
        <dbReference type="SAM" id="Phobius"/>
    </source>
</evidence>
<dbReference type="Gramene" id="KQK12643">
    <property type="protein sequence ID" value="KQK12643"/>
    <property type="gene ID" value="BRADI_1g05090v3"/>
</dbReference>
<dbReference type="CDD" id="cd14066">
    <property type="entry name" value="STKc_IRAK"/>
    <property type="match status" value="1"/>
</dbReference>
<dbReference type="InterPro" id="IPR017441">
    <property type="entry name" value="Protein_kinase_ATP_BS"/>
</dbReference>
<dbReference type="Pfam" id="PF00069">
    <property type="entry name" value="Pkinase"/>
    <property type="match status" value="1"/>
</dbReference>
<dbReference type="PROSITE" id="PS00107">
    <property type="entry name" value="PROTEIN_KINASE_ATP"/>
    <property type="match status" value="1"/>
</dbReference>
<dbReference type="GO" id="GO:0004672">
    <property type="term" value="F:protein kinase activity"/>
    <property type="evidence" value="ECO:0007669"/>
    <property type="project" value="InterPro"/>
</dbReference>